<keyword evidence="7" id="KW-1133">Transmembrane helix</keyword>
<keyword evidence="8" id="KW-0333">Golgi apparatus</keyword>
<evidence type="ECO:0000313" key="12">
    <source>
        <dbReference type="EMBL" id="ROW16575.1"/>
    </source>
</evidence>
<dbReference type="GO" id="GO:0000139">
    <property type="term" value="C:Golgi membrane"/>
    <property type="evidence" value="ECO:0007669"/>
    <property type="project" value="UniProtKB-SubCell"/>
</dbReference>
<evidence type="ECO:0000256" key="1">
    <source>
        <dbReference type="ARBA" id="ARBA00004323"/>
    </source>
</evidence>
<comment type="similarity">
    <text evidence="3">Belongs to the MNN1/MNT family.</text>
</comment>
<evidence type="ECO:0000256" key="5">
    <source>
        <dbReference type="ARBA" id="ARBA00022692"/>
    </source>
</evidence>
<evidence type="ECO:0000256" key="4">
    <source>
        <dbReference type="ARBA" id="ARBA00022679"/>
    </source>
</evidence>
<feature type="compositionally biased region" description="Polar residues" evidence="10">
    <location>
        <begin position="117"/>
        <end position="127"/>
    </location>
</feature>
<name>A0A423XK81_9PEZI</name>
<evidence type="ECO:0000313" key="13">
    <source>
        <dbReference type="Proteomes" id="UP000285146"/>
    </source>
</evidence>
<feature type="compositionally biased region" description="Basic and acidic residues" evidence="10">
    <location>
        <begin position="167"/>
        <end position="186"/>
    </location>
</feature>
<evidence type="ECO:0000256" key="9">
    <source>
        <dbReference type="ARBA" id="ARBA00023136"/>
    </source>
</evidence>
<keyword evidence="6" id="KW-0735">Signal-anchor</keyword>
<keyword evidence="11" id="KW-0732">Signal</keyword>
<sequence length="593" mass="65963">MRLTRRLLSLVALLGLIIVLIRYRQNVEATIEEAIGDAHSEFLPSGDDAPKNRQLPLVILPYVRTEEEKKAAIAAAVEDKAHVAGNTDSESKSDAFAFSDSDGKKVDVQPFSPPPDSESTGGNTETNPEVGEISDVETFWAKWSRDIYETRPTTRKTVLAGHAQTQKPRDGQTTREPQNDHVRNSDDEIDVLRRLHQDFVEELEKELGNSTTRGLKERRWTGSNIFQGKGVVIVGGGEYFGPAIISVHMLRRTGSDLPVEVFVPNDDEYEKTVCEEYLPKLDAKCVVLSHILDKSTVKIGQQDDADLKVTHYQLKSLALLLSSFSDVLLLDSDSIPLLEPITNIFNTEPYRTKGMIIWPDFWRATESPKFWTVAGRAEFPAGLPVTASETGQLVVNKTTHLAPLLLATYYNIFGPDHYYPLQSQGALGQGDKETFLAAAVALNSSYYRVQTPAGKVGRHDGQKEQGTGIVQHLPSDDMKYKLSSSIRPVFLHSNTPKMNAGHLVDEGDLLAIDGQTRLRLLGSKEESLNRFGFDVERSIWDLLVQTGCELQDVIQEWKGRDGMCERLEEHYEKVFGSKGAGLIPEPHPAGEDR</sequence>
<dbReference type="PANTHER" id="PTHR31646:SF1">
    <property type="entry name" value="ALPHA-1,2-MANNOSYLTRANSFERASE MNN2"/>
    <property type="match status" value="1"/>
</dbReference>
<comment type="subcellular location">
    <subcellularLocation>
        <location evidence="1">Golgi apparatus membrane</location>
        <topology evidence="1">Single-pass type II membrane protein</topology>
    </subcellularLocation>
</comment>
<dbReference type="PANTHER" id="PTHR31646">
    <property type="entry name" value="ALPHA-1,2-MANNOSYLTRANSFERASE MNN2"/>
    <property type="match status" value="1"/>
</dbReference>
<evidence type="ECO:0000256" key="6">
    <source>
        <dbReference type="ARBA" id="ARBA00022968"/>
    </source>
</evidence>
<feature type="chain" id="PRO_5019236718" description="Alpha-1,2-mannosyltransferase" evidence="11">
    <location>
        <begin position="30"/>
        <end position="593"/>
    </location>
</feature>
<evidence type="ECO:0000256" key="11">
    <source>
        <dbReference type="SAM" id="SignalP"/>
    </source>
</evidence>
<gene>
    <name evidence="12" type="ORF">VPNG_01463</name>
</gene>
<reference evidence="12 13" key="1">
    <citation type="submission" date="2015-09" db="EMBL/GenBank/DDBJ databases">
        <title>Host preference determinants of Valsa canker pathogens revealed by comparative genomics.</title>
        <authorList>
            <person name="Yin Z."/>
            <person name="Huang L."/>
        </authorList>
    </citation>
    <scope>NUCLEOTIDE SEQUENCE [LARGE SCALE GENOMIC DNA]</scope>
    <source>
        <strain evidence="12 13">SXYLt</strain>
    </source>
</reference>
<keyword evidence="5" id="KW-0812">Transmembrane</keyword>
<dbReference type="InterPro" id="IPR022751">
    <property type="entry name" value="Alpha_mannosyltransferase"/>
</dbReference>
<dbReference type="EMBL" id="LKEB01000004">
    <property type="protein sequence ID" value="ROW16575.1"/>
    <property type="molecule type" value="Genomic_DNA"/>
</dbReference>
<dbReference type="Pfam" id="PF11051">
    <property type="entry name" value="Mannosyl_trans3"/>
    <property type="match status" value="2"/>
</dbReference>
<evidence type="ECO:0008006" key="14">
    <source>
        <dbReference type="Google" id="ProtNLM"/>
    </source>
</evidence>
<evidence type="ECO:0000256" key="2">
    <source>
        <dbReference type="ARBA" id="ARBA00004922"/>
    </source>
</evidence>
<dbReference type="GO" id="GO:0000026">
    <property type="term" value="F:alpha-1,2-mannosyltransferase activity"/>
    <property type="evidence" value="ECO:0007669"/>
    <property type="project" value="TreeGrafter"/>
</dbReference>
<dbReference type="OrthoDB" id="4484309at2759"/>
<evidence type="ECO:0000256" key="7">
    <source>
        <dbReference type="ARBA" id="ARBA00022989"/>
    </source>
</evidence>
<organism evidence="12 13">
    <name type="scientific">Cytospora leucostoma</name>
    <dbReference type="NCBI Taxonomy" id="1230097"/>
    <lineage>
        <taxon>Eukaryota</taxon>
        <taxon>Fungi</taxon>
        <taxon>Dikarya</taxon>
        <taxon>Ascomycota</taxon>
        <taxon>Pezizomycotina</taxon>
        <taxon>Sordariomycetes</taxon>
        <taxon>Sordariomycetidae</taxon>
        <taxon>Diaporthales</taxon>
        <taxon>Cytosporaceae</taxon>
        <taxon>Cytospora</taxon>
    </lineage>
</organism>
<evidence type="ECO:0000256" key="8">
    <source>
        <dbReference type="ARBA" id="ARBA00023034"/>
    </source>
</evidence>
<comment type="pathway">
    <text evidence="2">Protein modification; protein glycosylation.</text>
</comment>
<dbReference type="SUPFAM" id="SSF53448">
    <property type="entry name" value="Nucleotide-diphospho-sugar transferases"/>
    <property type="match status" value="1"/>
</dbReference>
<dbReference type="STRING" id="1230097.A0A423XK81"/>
<proteinExistence type="inferred from homology"/>
<dbReference type="InterPro" id="IPR029044">
    <property type="entry name" value="Nucleotide-diphossugar_trans"/>
</dbReference>
<dbReference type="AlphaFoldDB" id="A0A423XK81"/>
<protein>
    <recommendedName>
        <fullName evidence="14">Alpha-1,2-mannosyltransferase</fullName>
    </recommendedName>
</protein>
<dbReference type="FunCoup" id="A0A423XK81">
    <property type="interactions" value="41"/>
</dbReference>
<dbReference type="Gene3D" id="3.90.550.10">
    <property type="entry name" value="Spore Coat Polysaccharide Biosynthesis Protein SpsA, Chain A"/>
    <property type="match status" value="1"/>
</dbReference>
<keyword evidence="13" id="KW-1185">Reference proteome</keyword>
<dbReference type="InParanoid" id="A0A423XK81"/>
<feature type="region of interest" description="Disordered" evidence="10">
    <location>
        <begin position="154"/>
        <end position="186"/>
    </location>
</feature>
<evidence type="ECO:0000256" key="3">
    <source>
        <dbReference type="ARBA" id="ARBA00009105"/>
    </source>
</evidence>
<comment type="caution">
    <text evidence="12">The sequence shown here is derived from an EMBL/GenBank/DDBJ whole genome shotgun (WGS) entry which is preliminary data.</text>
</comment>
<feature type="signal peptide" evidence="11">
    <location>
        <begin position="1"/>
        <end position="29"/>
    </location>
</feature>
<accession>A0A423XK81</accession>
<keyword evidence="9" id="KW-0472">Membrane</keyword>
<feature type="region of interest" description="Disordered" evidence="10">
    <location>
        <begin position="82"/>
        <end position="133"/>
    </location>
</feature>
<evidence type="ECO:0000256" key="10">
    <source>
        <dbReference type="SAM" id="MobiDB-lite"/>
    </source>
</evidence>
<dbReference type="Proteomes" id="UP000285146">
    <property type="component" value="Unassembled WGS sequence"/>
</dbReference>
<keyword evidence="4" id="KW-0808">Transferase</keyword>
<dbReference type="GO" id="GO:0046354">
    <property type="term" value="P:mannan biosynthetic process"/>
    <property type="evidence" value="ECO:0007669"/>
    <property type="project" value="TreeGrafter"/>
</dbReference>